<dbReference type="PROSITE" id="PS50911">
    <property type="entry name" value="CHAP"/>
    <property type="match status" value="1"/>
</dbReference>
<dbReference type="Gene3D" id="1.10.530.10">
    <property type="match status" value="1"/>
</dbReference>
<dbReference type="InterPro" id="IPR038765">
    <property type="entry name" value="Papain-like_cys_pep_sf"/>
</dbReference>
<dbReference type="Proteomes" id="UP000016617">
    <property type="component" value="Unassembled WGS sequence"/>
</dbReference>
<dbReference type="RefSeq" id="WP_021673639.1">
    <property type="nucleotide sequence ID" value="NZ_KI259695.1"/>
</dbReference>
<reference evidence="3 4" key="1">
    <citation type="submission" date="2013-06" db="EMBL/GenBank/DDBJ databases">
        <authorList>
            <person name="Weinstock G."/>
            <person name="Sodergren E."/>
            <person name="Lobos E.A."/>
            <person name="Fulton L."/>
            <person name="Fulton R."/>
            <person name="Courtney L."/>
            <person name="Fronick C."/>
            <person name="O'Laughlin M."/>
            <person name="Godfrey J."/>
            <person name="Wilson R.M."/>
            <person name="Miner T."/>
            <person name="Farmer C."/>
            <person name="Delehaunty K."/>
            <person name="Cordes M."/>
            <person name="Minx P."/>
            <person name="Tomlinson C."/>
            <person name="Chen J."/>
            <person name="Wollam A."/>
            <person name="Pepin K.H."/>
            <person name="Bhonagiri V."/>
            <person name="Zhang X."/>
            <person name="Warren W."/>
            <person name="Mitreva M."/>
            <person name="Mardis E.R."/>
            <person name="Wilson R.K."/>
        </authorList>
    </citation>
    <scope>NUCLEOTIDE SEQUENCE [LARGE SCALE GENOMIC DNA]</scope>
    <source>
        <strain evidence="3 4">W1703</strain>
    </source>
</reference>
<feature type="region of interest" description="Disordered" evidence="1">
    <location>
        <begin position="175"/>
        <end position="201"/>
    </location>
</feature>
<sequence>MKKKLLIFISLGTLLFPLILIVIAVGALVGASDSASSPGSSETVEGVTYVEHWSTDNAYTHNLLAHRYGIKADQIDGFLNSTGIKYDKSRINGKKVLEWEKTSGLDARAIVAIAEMESSLGTAGVATQKGANMFGYGAYDSNPDNASNFNDESAVTGLTKTTIIQNKNESFKIQDDKAKKNANGSLNTSKDGGVYFTDTSGTGKKRAEVMEKMDKWIDDHGGTPKPPKDSGSKSHDGGGVTSAGVPSGYSLTKKIDTSGYDASTYPWGQCTWFVYNRAKEVGVSYDPYMGNGGAWKSKAGYKTTHTPTEHSAISFAPGEAGADPSYGHVAFVEQVKKDGSILISESNGTGGLGSVSYRTFDKATASTFTYVIGK</sequence>
<protein>
    <submittedName>
        <fullName evidence="3">CHAP domain protein</fullName>
    </submittedName>
</protein>
<name>U2IVM6_9STRE</name>
<organism evidence="3 4">
    <name type="scientific">Streptococcus sobrinus W1703</name>
    <dbReference type="NCBI Taxonomy" id="1227275"/>
    <lineage>
        <taxon>Bacteria</taxon>
        <taxon>Bacillati</taxon>
        <taxon>Bacillota</taxon>
        <taxon>Bacilli</taxon>
        <taxon>Lactobacillales</taxon>
        <taxon>Streptococcaceae</taxon>
        <taxon>Streptococcus</taxon>
    </lineage>
</organism>
<dbReference type="AlphaFoldDB" id="U2IVM6"/>
<feature type="compositionally biased region" description="Basic and acidic residues" evidence="1">
    <location>
        <begin position="216"/>
        <end position="236"/>
    </location>
</feature>
<dbReference type="OrthoDB" id="977752at2"/>
<comment type="caution">
    <text evidence="3">The sequence shown here is derived from an EMBL/GenBank/DDBJ whole genome shotgun (WGS) entry which is preliminary data.</text>
</comment>
<dbReference type="Pfam" id="PF05257">
    <property type="entry name" value="CHAP"/>
    <property type="match status" value="1"/>
</dbReference>
<feature type="region of interest" description="Disordered" evidence="1">
    <location>
        <begin position="216"/>
        <end position="248"/>
    </location>
</feature>
<evidence type="ECO:0000259" key="2">
    <source>
        <dbReference type="PROSITE" id="PS50911"/>
    </source>
</evidence>
<dbReference type="HOGENOM" id="CLU_063681_0_0_9"/>
<evidence type="ECO:0000313" key="4">
    <source>
        <dbReference type="Proteomes" id="UP000016617"/>
    </source>
</evidence>
<feature type="domain" description="Peptidase C51" evidence="2">
    <location>
        <begin position="245"/>
        <end position="372"/>
    </location>
</feature>
<evidence type="ECO:0000256" key="1">
    <source>
        <dbReference type="SAM" id="MobiDB-lite"/>
    </source>
</evidence>
<dbReference type="SUPFAM" id="SSF54001">
    <property type="entry name" value="Cysteine proteinases"/>
    <property type="match status" value="1"/>
</dbReference>
<dbReference type="PATRIC" id="fig|1227275.3.peg.413"/>
<evidence type="ECO:0000313" key="3">
    <source>
        <dbReference type="EMBL" id="ERJ78001.1"/>
    </source>
</evidence>
<dbReference type="EMBL" id="AWVA01000025">
    <property type="protein sequence ID" value="ERJ78001.1"/>
    <property type="molecule type" value="Genomic_DNA"/>
</dbReference>
<proteinExistence type="predicted"/>
<dbReference type="InterPro" id="IPR007921">
    <property type="entry name" value="CHAP_dom"/>
</dbReference>
<gene>
    <name evidence="3" type="ORF">HMPREF1557_00470</name>
</gene>
<dbReference type="Gene3D" id="3.90.1720.10">
    <property type="entry name" value="endopeptidase domain like (from Nostoc punctiforme)"/>
    <property type="match status" value="1"/>
</dbReference>
<accession>U2IVM6</accession>